<dbReference type="InterPro" id="IPR051340">
    <property type="entry name" value="Haloalkane_dehalogenase"/>
</dbReference>
<reference evidence="2 3" key="1">
    <citation type="submission" date="2021-01" db="EMBL/GenBank/DDBJ databases">
        <title>Whole genome shotgun sequence of Verrucosispora qiuiae NBRC 106684.</title>
        <authorList>
            <person name="Komaki H."/>
            <person name="Tamura T."/>
        </authorList>
    </citation>
    <scope>NUCLEOTIDE SEQUENCE [LARGE SCALE GENOMIC DNA]</scope>
    <source>
        <strain evidence="2 3">NBRC 106684</strain>
    </source>
</reference>
<dbReference type="Gene3D" id="3.40.50.1820">
    <property type="entry name" value="alpha/beta hydrolase"/>
    <property type="match status" value="1"/>
</dbReference>
<dbReference type="Proteomes" id="UP000653076">
    <property type="component" value="Unassembled WGS sequence"/>
</dbReference>
<proteinExistence type="predicted"/>
<dbReference type="PANTHER" id="PTHR42977:SF1">
    <property type="entry name" value="BLR6576 PROTEIN"/>
    <property type="match status" value="1"/>
</dbReference>
<dbReference type="InterPro" id="IPR029058">
    <property type="entry name" value="AB_hydrolase_fold"/>
</dbReference>
<evidence type="ECO:0000259" key="1">
    <source>
        <dbReference type="Pfam" id="PF00561"/>
    </source>
</evidence>
<dbReference type="Pfam" id="PF00561">
    <property type="entry name" value="Abhydrolase_1"/>
    <property type="match status" value="1"/>
</dbReference>
<accession>A0ABQ4JJ68</accession>
<sequence>MPLALRQYTQGVPDPSVISPDTWTLDHALLQRPGNDAAQLRLFRDYPTNRALHPRLQEHLKVNRVPVLAVWGRNDQIFAPDGATAFGEDLPHAEVHLLDGGHFRKPCRPHGTNH</sequence>
<dbReference type="PANTHER" id="PTHR42977">
    <property type="entry name" value="HYDROLASE-RELATED"/>
    <property type="match status" value="1"/>
</dbReference>
<organism evidence="2 3">
    <name type="scientific">Micromonospora qiuiae</name>
    <dbReference type="NCBI Taxonomy" id="502268"/>
    <lineage>
        <taxon>Bacteria</taxon>
        <taxon>Bacillati</taxon>
        <taxon>Actinomycetota</taxon>
        <taxon>Actinomycetes</taxon>
        <taxon>Micromonosporales</taxon>
        <taxon>Micromonosporaceae</taxon>
        <taxon>Micromonospora</taxon>
    </lineage>
</organism>
<evidence type="ECO:0000313" key="2">
    <source>
        <dbReference type="EMBL" id="GIJ29592.1"/>
    </source>
</evidence>
<dbReference type="RefSeq" id="WP_204037057.1">
    <property type="nucleotide sequence ID" value="NZ_BOPC01000076.1"/>
</dbReference>
<keyword evidence="3" id="KW-1185">Reference proteome</keyword>
<dbReference type="InterPro" id="IPR000073">
    <property type="entry name" value="AB_hydrolase_1"/>
</dbReference>
<name>A0ABQ4JJ68_9ACTN</name>
<protein>
    <recommendedName>
        <fullName evidence="1">AB hydrolase-1 domain-containing protein</fullName>
    </recommendedName>
</protein>
<feature type="domain" description="AB hydrolase-1" evidence="1">
    <location>
        <begin position="39"/>
        <end position="103"/>
    </location>
</feature>
<dbReference type="EMBL" id="BOPC01000076">
    <property type="protein sequence ID" value="GIJ29592.1"/>
    <property type="molecule type" value="Genomic_DNA"/>
</dbReference>
<dbReference type="SUPFAM" id="SSF53474">
    <property type="entry name" value="alpha/beta-Hydrolases"/>
    <property type="match status" value="1"/>
</dbReference>
<comment type="caution">
    <text evidence="2">The sequence shown here is derived from an EMBL/GenBank/DDBJ whole genome shotgun (WGS) entry which is preliminary data.</text>
</comment>
<evidence type="ECO:0000313" key="3">
    <source>
        <dbReference type="Proteomes" id="UP000653076"/>
    </source>
</evidence>
<gene>
    <name evidence="2" type="ORF">Vqi01_47540</name>
</gene>